<dbReference type="GO" id="GO:0000166">
    <property type="term" value="F:nucleotide binding"/>
    <property type="evidence" value="ECO:0007669"/>
    <property type="project" value="InterPro"/>
</dbReference>
<dbReference type="SUPFAM" id="SSF51735">
    <property type="entry name" value="NAD(P)-binding Rossmann-fold domains"/>
    <property type="match status" value="1"/>
</dbReference>
<dbReference type="SUPFAM" id="SSF55347">
    <property type="entry name" value="Glyceraldehyde-3-phosphate dehydrogenase-like, C-terminal domain"/>
    <property type="match status" value="1"/>
</dbReference>
<protein>
    <submittedName>
        <fullName evidence="3">Gfo/Idh/MocA family oxidoreductase</fullName>
    </submittedName>
</protein>
<dbReference type="InterPro" id="IPR000683">
    <property type="entry name" value="Gfo/Idh/MocA-like_OxRdtase_N"/>
</dbReference>
<dbReference type="OrthoDB" id="9795543at2"/>
<dbReference type="InterPro" id="IPR052515">
    <property type="entry name" value="Gfo/Idh/MocA_Oxidoreductase"/>
</dbReference>
<dbReference type="EMBL" id="SIRS01000007">
    <property type="protein sequence ID" value="TBN13209.1"/>
    <property type="molecule type" value="Genomic_DNA"/>
</dbReference>
<dbReference type="InterPro" id="IPR055170">
    <property type="entry name" value="GFO_IDH_MocA-like_dom"/>
</dbReference>
<gene>
    <name evidence="3" type="ORF">EYD46_16485</name>
</gene>
<evidence type="ECO:0000259" key="1">
    <source>
        <dbReference type="Pfam" id="PF01408"/>
    </source>
</evidence>
<organism evidence="3 4">
    <name type="scientific">Hyunsoonleella pacifica</name>
    <dbReference type="NCBI Taxonomy" id="1080224"/>
    <lineage>
        <taxon>Bacteria</taxon>
        <taxon>Pseudomonadati</taxon>
        <taxon>Bacteroidota</taxon>
        <taxon>Flavobacteriia</taxon>
        <taxon>Flavobacteriales</taxon>
        <taxon>Flavobacteriaceae</taxon>
    </lineage>
</organism>
<name>A0A4Q9FJB4_9FLAO</name>
<feature type="domain" description="GFO/IDH/MocA-like oxidoreductase" evidence="2">
    <location>
        <begin position="133"/>
        <end position="256"/>
    </location>
</feature>
<evidence type="ECO:0000313" key="4">
    <source>
        <dbReference type="Proteomes" id="UP000292372"/>
    </source>
</evidence>
<dbReference type="Pfam" id="PF01408">
    <property type="entry name" value="GFO_IDH_MocA"/>
    <property type="match status" value="1"/>
</dbReference>
<evidence type="ECO:0000313" key="3">
    <source>
        <dbReference type="EMBL" id="TBN13209.1"/>
    </source>
</evidence>
<dbReference type="AlphaFoldDB" id="A0A4Q9FJB4"/>
<keyword evidence="4" id="KW-1185">Reference proteome</keyword>
<feature type="domain" description="Gfo/Idh/MocA-like oxidoreductase N-terminal" evidence="1">
    <location>
        <begin position="7"/>
        <end position="125"/>
    </location>
</feature>
<proteinExistence type="predicted"/>
<dbReference type="PANTHER" id="PTHR43249">
    <property type="entry name" value="UDP-N-ACETYL-2-AMINO-2-DEOXY-D-GLUCURONATE OXIDASE"/>
    <property type="match status" value="1"/>
</dbReference>
<dbReference type="PANTHER" id="PTHR43249:SF1">
    <property type="entry name" value="D-GLUCOSIDE 3-DEHYDROGENASE"/>
    <property type="match status" value="1"/>
</dbReference>
<comment type="caution">
    <text evidence="3">The sequence shown here is derived from an EMBL/GenBank/DDBJ whole genome shotgun (WGS) entry which is preliminary data.</text>
</comment>
<dbReference type="Gene3D" id="3.30.360.10">
    <property type="entry name" value="Dihydrodipicolinate Reductase, domain 2"/>
    <property type="match status" value="1"/>
</dbReference>
<dbReference type="InterPro" id="IPR036291">
    <property type="entry name" value="NAD(P)-bd_dom_sf"/>
</dbReference>
<accession>A0A4Q9FJB4</accession>
<sequence>MNDSIIWGIIGCGDVAEVKSGPAFQKCENSTLLAVMRRDASLAEDFAKRHNVPFWYSDANELLANPSINAVYIATPPSTHLEYALKALAAGKNVYIEKPMVLSIAEATQLEEAVSNSSQKLVVAHYRRFLPMYSKVKELIDSDAIGDMKFVDLRFLQPYNFNDKATWRLDEEVSGGGYFHDIAPHQIDLMYYFFGNYKRARGLAVNQSKINNVDDTVNGIIDFHNGIQFRGMWSFAIPEYLEEDRCTIYGESGTIEISFYEDKLVLNSNKINRTFEFKNPENIQQPMIQETVNYFLGKRSNPCPVEDGKLVTELMQEFTKK</sequence>
<dbReference type="Proteomes" id="UP000292372">
    <property type="component" value="Unassembled WGS sequence"/>
</dbReference>
<evidence type="ECO:0000259" key="2">
    <source>
        <dbReference type="Pfam" id="PF22725"/>
    </source>
</evidence>
<dbReference type="Pfam" id="PF22725">
    <property type="entry name" value="GFO_IDH_MocA_C3"/>
    <property type="match status" value="1"/>
</dbReference>
<dbReference type="Gene3D" id="3.40.50.720">
    <property type="entry name" value="NAD(P)-binding Rossmann-like Domain"/>
    <property type="match status" value="1"/>
</dbReference>
<reference evidence="3 4" key="1">
    <citation type="journal article" date="2015" name="Int. J. Syst. Evol. Microbiol.">
        <title>Hyunsoonleella pacifica sp. nov., isolated from seawater of South Pacific Gyre.</title>
        <authorList>
            <person name="Gao X."/>
            <person name="Zhang Z."/>
            <person name="Dai X."/>
            <person name="Zhang X.H."/>
        </authorList>
    </citation>
    <scope>NUCLEOTIDE SEQUENCE [LARGE SCALE GENOMIC DNA]</scope>
    <source>
        <strain evidence="3 4">SW033</strain>
    </source>
</reference>